<feature type="region of interest" description="Disordered" evidence="2">
    <location>
        <begin position="214"/>
        <end position="242"/>
    </location>
</feature>
<gene>
    <name evidence="3" type="ORF">LTRI10_LOCUS52173</name>
</gene>
<dbReference type="EMBL" id="OZ034822">
    <property type="protein sequence ID" value="CAL1412914.1"/>
    <property type="molecule type" value="Genomic_DNA"/>
</dbReference>
<protein>
    <submittedName>
        <fullName evidence="3">Uncharacterized protein</fullName>
    </submittedName>
</protein>
<accession>A0AAV2GS00</accession>
<feature type="coiled-coil region" evidence="1">
    <location>
        <begin position="89"/>
        <end position="144"/>
    </location>
</feature>
<evidence type="ECO:0000256" key="2">
    <source>
        <dbReference type="SAM" id="MobiDB-lite"/>
    </source>
</evidence>
<reference evidence="3 4" key="1">
    <citation type="submission" date="2024-04" db="EMBL/GenBank/DDBJ databases">
        <authorList>
            <person name="Fracassetti M."/>
        </authorList>
    </citation>
    <scope>NUCLEOTIDE SEQUENCE [LARGE SCALE GENOMIC DNA]</scope>
</reference>
<evidence type="ECO:0000256" key="1">
    <source>
        <dbReference type="SAM" id="Coils"/>
    </source>
</evidence>
<name>A0AAV2GS00_9ROSI</name>
<keyword evidence="1" id="KW-0175">Coiled coil</keyword>
<evidence type="ECO:0000313" key="3">
    <source>
        <dbReference type="EMBL" id="CAL1412914.1"/>
    </source>
</evidence>
<dbReference type="Proteomes" id="UP001497516">
    <property type="component" value="Chromosome 9"/>
</dbReference>
<keyword evidence="4" id="KW-1185">Reference proteome</keyword>
<sequence length="242" mass="27055">MPNEYTTSSQGSNRRLAETASQLFFGAQIGFSHIILLNDRLSKTVDDNTVEIANLKKSAEEGRAALMEELRPQMEKSFEEWLAQKEKALLDEREASKAIREERDRLQEELLKSRKIEKTLLEEQDALRKEVEELKLEKVSLLATREAEVAAARTEAGPAYLQSTEFLAQDKAKYKTVVGNVVAAIRHLFREDCPDIGWDADHVWDAVGHWYASDVNSEADESEGEEEATEGGDAESGGSPGI</sequence>
<feature type="compositionally biased region" description="Acidic residues" evidence="2">
    <location>
        <begin position="217"/>
        <end position="233"/>
    </location>
</feature>
<proteinExistence type="predicted"/>
<evidence type="ECO:0000313" key="4">
    <source>
        <dbReference type="Proteomes" id="UP001497516"/>
    </source>
</evidence>
<dbReference type="AlphaFoldDB" id="A0AAV2GS00"/>
<organism evidence="3 4">
    <name type="scientific">Linum trigynum</name>
    <dbReference type="NCBI Taxonomy" id="586398"/>
    <lineage>
        <taxon>Eukaryota</taxon>
        <taxon>Viridiplantae</taxon>
        <taxon>Streptophyta</taxon>
        <taxon>Embryophyta</taxon>
        <taxon>Tracheophyta</taxon>
        <taxon>Spermatophyta</taxon>
        <taxon>Magnoliopsida</taxon>
        <taxon>eudicotyledons</taxon>
        <taxon>Gunneridae</taxon>
        <taxon>Pentapetalae</taxon>
        <taxon>rosids</taxon>
        <taxon>fabids</taxon>
        <taxon>Malpighiales</taxon>
        <taxon>Linaceae</taxon>
        <taxon>Linum</taxon>
    </lineage>
</organism>